<reference evidence="1 2" key="1">
    <citation type="submission" date="2024-06" db="EMBL/GenBank/DDBJ databases">
        <title>The Natural Products Discovery Center: Release of the First 8490 Sequenced Strains for Exploring Actinobacteria Biosynthetic Diversity.</title>
        <authorList>
            <person name="Kalkreuter E."/>
            <person name="Kautsar S.A."/>
            <person name="Yang D."/>
            <person name="Bader C.D."/>
            <person name="Teijaro C.N."/>
            <person name="Fluegel L."/>
            <person name="Davis C.M."/>
            <person name="Simpson J.R."/>
            <person name="Lauterbach L."/>
            <person name="Steele A.D."/>
            <person name="Gui C."/>
            <person name="Meng S."/>
            <person name="Li G."/>
            <person name="Viehrig K."/>
            <person name="Ye F."/>
            <person name="Su P."/>
            <person name="Kiefer A.F."/>
            <person name="Nichols A."/>
            <person name="Cepeda A.J."/>
            <person name="Yan W."/>
            <person name="Fan B."/>
            <person name="Jiang Y."/>
            <person name="Adhikari A."/>
            <person name="Zheng C.-J."/>
            <person name="Schuster L."/>
            <person name="Cowan T.M."/>
            <person name="Smanski M.J."/>
            <person name="Chevrette M.G."/>
            <person name="De Carvalho L.P.S."/>
            <person name="Shen B."/>
        </authorList>
    </citation>
    <scope>NUCLEOTIDE SEQUENCE [LARGE SCALE GENOMIC DNA]</scope>
    <source>
        <strain evidence="1 2">NPDC048946</strain>
    </source>
</reference>
<evidence type="ECO:0000313" key="2">
    <source>
        <dbReference type="Proteomes" id="UP001551482"/>
    </source>
</evidence>
<comment type="caution">
    <text evidence="1">The sequence shown here is derived from an EMBL/GenBank/DDBJ whole genome shotgun (WGS) entry which is preliminary data.</text>
</comment>
<proteinExistence type="predicted"/>
<sequence length="429" mass="46242">MAAAAIGLSASLMLTACGSDDDKDDSSDNGAQGGSGAPKDATLKLAVADYGSGDGSTKAYWDGVIKNFNAKYPGIKVDLEVISWDDIDKKVATMIQNKQLPDILQTGGYADKVADDLLYPVKDVMSDATRADLIESFLPSSSVGSEQFGIPFTSSARQMFYNKDLFAKAGIAEPPKTWDELKAVAEKLKAAGVATPYGLPMGSEEPQGEFMNWFLGNGGAYKTGDKYTINSQANVDTLNWINDNLVKPGLTEPNPGTKKRAEIWTDFYGGSAGMVNGHPTMLPQLKNKYPNINFGTAPIPGKSGPLTETLGVADYVMAFKQNGHKDQIKAFLDVAYNTENQLKFQQDNSFVPVTKSVMTKMAADPANEKLKPFIEMMPNAKFYPVNDTAWDVISPKIKTELGAAVGGKSPKEVLDQLQKAAEEAVKMQQ</sequence>
<dbReference type="PANTHER" id="PTHR43649:SF30">
    <property type="entry name" value="ABC TRANSPORTER SUBSTRATE-BINDING PROTEIN"/>
    <property type="match status" value="1"/>
</dbReference>
<dbReference type="RefSeq" id="WP_358362945.1">
    <property type="nucleotide sequence ID" value="NZ_JBEZFP010000153.1"/>
</dbReference>
<dbReference type="InterPro" id="IPR050490">
    <property type="entry name" value="Bact_solute-bd_prot1"/>
</dbReference>
<gene>
    <name evidence="1" type="ORF">AB0C36_37005</name>
</gene>
<accession>A0ABV3DTM9</accession>
<dbReference type="Proteomes" id="UP001551482">
    <property type="component" value="Unassembled WGS sequence"/>
</dbReference>
<dbReference type="Gene3D" id="3.40.190.10">
    <property type="entry name" value="Periplasmic binding protein-like II"/>
    <property type="match status" value="1"/>
</dbReference>
<evidence type="ECO:0000313" key="1">
    <source>
        <dbReference type="EMBL" id="MEU8139085.1"/>
    </source>
</evidence>
<dbReference type="EMBL" id="JBEZFP010000153">
    <property type="protein sequence ID" value="MEU8139085.1"/>
    <property type="molecule type" value="Genomic_DNA"/>
</dbReference>
<dbReference type="Pfam" id="PF01547">
    <property type="entry name" value="SBP_bac_1"/>
    <property type="match status" value="1"/>
</dbReference>
<name>A0ABV3DTM9_9ACTN</name>
<organism evidence="1 2">
    <name type="scientific">Streptodolium elevatio</name>
    <dbReference type="NCBI Taxonomy" id="3157996"/>
    <lineage>
        <taxon>Bacteria</taxon>
        <taxon>Bacillati</taxon>
        <taxon>Actinomycetota</taxon>
        <taxon>Actinomycetes</taxon>
        <taxon>Kitasatosporales</taxon>
        <taxon>Streptomycetaceae</taxon>
        <taxon>Streptodolium</taxon>
    </lineage>
</organism>
<dbReference type="InterPro" id="IPR006059">
    <property type="entry name" value="SBP"/>
</dbReference>
<protein>
    <submittedName>
        <fullName evidence="1">Extracellular solute-binding protein</fullName>
    </submittedName>
</protein>
<dbReference type="PANTHER" id="PTHR43649">
    <property type="entry name" value="ARABINOSE-BINDING PROTEIN-RELATED"/>
    <property type="match status" value="1"/>
</dbReference>
<keyword evidence="2" id="KW-1185">Reference proteome</keyword>
<dbReference type="SUPFAM" id="SSF53850">
    <property type="entry name" value="Periplasmic binding protein-like II"/>
    <property type="match status" value="1"/>
</dbReference>